<name>A0A5K1K719_9APHY</name>
<dbReference type="Gene3D" id="3.80.10.10">
    <property type="entry name" value="Ribonuclease Inhibitor"/>
    <property type="match status" value="1"/>
</dbReference>
<accession>A0A5K1K719</accession>
<sequence length="482" mass="54461">MARQTVAPTAWMQLLLVCKLWKKIACDIAELWRVIYVNSNPNWLQLCLNRAARSLIDLHLANVWAGDIQAAKHLILPHKHRIRAIRIHDSHNRLTTSIVDLLTIGLTTLQELSFVPVEWRVKREVSLGLSPQAFPRIQSLTLSGISLPRDPSFYRNIRYLELHEQCCKSNGFTIRHLFDALRAASPSLEDLDLSRFDPIQEERPVEHPQFHLTSLRSFCMDNSFRLASQIVKALLIPPRIHLRLRIVLAEGEAMEHQTTERLFAAIVPSNIRVALDQAEELAVLVERERFRVRVLDKAPSPDPRDRGGLHSERVRIELHGSYFPAEALRAVPVVCAAPLTTLCINSPDIQHDISDWRLAFDAFPLLENLVLHGREVGWLGSIGIPFTALTKEAEMGPGRAVEAGSKSGASCPLLKAVRVEGLSPRALLEGQESRRFFSIVALCLYSRKGHARKLDKLTLRSFLRDEDSKELEGWVGKVEIIS</sequence>
<dbReference type="InterPro" id="IPR032675">
    <property type="entry name" value="LRR_dom_sf"/>
</dbReference>
<gene>
    <name evidence="2" type="primary">Q4HTT1</name>
</gene>
<proteinExistence type="predicted"/>
<protein>
    <submittedName>
        <fullName evidence="2">Histone H2A</fullName>
    </submittedName>
</protein>
<evidence type="ECO:0000256" key="1">
    <source>
        <dbReference type="SAM" id="SignalP"/>
    </source>
</evidence>
<dbReference type="AlphaFoldDB" id="A0A5K1K719"/>
<organism evidence="2">
    <name type="scientific">Ganoderma boninense</name>
    <dbReference type="NCBI Taxonomy" id="34458"/>
    <lineage>
        <taxon>Eukaryota</taxon>
        <taxon>Fungi</taxon>
        <taxon>Dikarya</taxon>
        <taxon>Basidiomycota</taxon>
        <taxon>Agaricomycotina</taxon>
        <taxon>Agaricomycetes</taxon>
        <taxon>Polyporales</taxon>
        <taxon>Polyporaceae</taxon>
        <taxon>Ganoderma</taxon>
    </lineage>
</organism>
<feature type="signal peptide" evidence="1">
    <location>
        <begin position="1"/>
        <end position="26"/>
    </location>
</feature>
<keyword evidence="1" id="KW-0732">Signal</keyword>
<dbReference type="SUPFAM" id="SSF52047">
    <property type="entry name" value="RNI-like"/>
    <property type="match status" value="1"/>
</dbReference>
<reference evidence="2" key="1">
    <citation type="submission" date="2019-10" db="EMBL/GenBank/DDBJ databases">
        <authorList>
            <person name="Nor Muhammad N."/>
        </authorList>
    </citation>
    <scope>NUCLEOTIDE SEQUENCE</scope>
</reference>
<dbReference type="EMBL" id="LR729773">
    <property type="protein sequence ID" value="VWP01913.1"/>
    <property type="molecule type" value="Genomic_DNA"/>
</dbReference>
<feature type="chain" id="PRO_5023842466" evidence="1">
    <location>
        <begin position="27"/>
        <end position="482"/>
    </location>
</feature>
<evidence type="ECO:0000313" key="2">
    <source>
        <dbReference type="EMBL" id="VWP01913.1"/>
    </source>
</evidence>